<organism evidence="1 2">
    <name type="scientific">Apostasia shenzhenica</name>
    <dbReference type="NCBI Taxonomy" id="1088818"/>
    <lineage>
        <taxon>Eukaryota</taxon>
        <taxon>Viridiplantae</taxon>
        <taxon>Streptophyta</taxon>
        <taxon>Embryophyta</taxon>
        <taxon>Tracheophyta</taxon>
        <taxon>Spermatophyta</taxon>
        <taxon>Magnoliopsida</taxon>
        <taxon>Liliopsida</taxon>
        <taxon>Asparagales</taxon>
        <taxon>Orchidaceae</taxon>
        <taxon>Apostasioideae</taxon>
        <taxon>Apostasia</taxon>
    </lineage>
</organism>
<protein>
    <submittedName>
        <fullName evidence="1">Uncharacterized protein</fullName>
    </submittedName>
</protein>
<name>A0A2I0B5L6_9ASPA</name>
<evidence type="ECO:0000313" key="1">
    <source>
        <dbReference type="EMBL" id="PKA63083.1"/>
    </source>
</evidence>
<dbReference type="Proteomes" id="UP000236161">
    <property type="component" value="Unassembled WGS sequence"/>
</dbReference>
<accession>A0A2I0B5L6</accession>
<keyword evidence="2" id="KW-1185">Reference proteome</keyword>
<evidence type="ECO:0000313" key="2">
    <source>
        <dbReference type="Proteomes" id="UP000236161"/>
    </source>
</evidence>
<dbReference type="AlphaFoldDB" id="A0A2I0B5L6"/>
<sequence>MLTETRIKDRTIDKLVMIFGEQAKHLANIIINNFEAMKIEGKNYNAEKRIEELQQKWFYFNIHQYTQKYRNISRIIFSVNSNVEVEDEAIKNGFSQKKLRKEI</sequence>
<gene>
    <name evidence="1" type="ORF">AXF42_Ash007879</name>
</gene>
<reference evidence="1 2" key="1">
    <citation type="journal article" date="2017" name="Nature">
        <title>The Apostasia genome and the evolution of orchids.</title>
        <authorList>
            <person name="Zhang G.Q."/>
            <person name="Liu K.W."/>
            <person name="Li Z."/>
            <person name="Lohaus R."/>
            <person name="Hsiao Y.Y."/>
            <person name="Niu S.C."/>
            <person name="Wang J.Y."/>
            <person name="Lin Y.C."/>
            <person name="Xu Q."/>
            <person name="Chen L.J."/>
            <person name="Yoshida K."/>
            <person name="Fujiwara S."/>
            <person name="Wang Z.W."/>
            <person name="Zhang Y.Q."/>
            <person name="Mitsuda N."/>
            <person name="Wang M."/>
            <person name="Liu G.H."/>
            <person name="Pecoraro L."/>
            <person name="Huang H.X."/>
            <person name="Xiao X.J."/>
            <person name="Lin M."/>
            <person name="Wu X.Y."/>
            <person name="Wu W.L."/>
            <person name="Chen Y.Y."/>
            <person name="Chang S.B."/>
            <person name="Sakamoto S."/>
            <person name="Ohme-Takagi M."/>
            <person name="Yagi M."/>
            <person name="Zeng S.J."/>
            <person name="Shen C.Y."/>
            <person name="Yeh C.M."/>
            <person name="Luo Y.B."/>
            <person name="Tsai W.C."/>
            <person name="Van de Peer Y."/>
            <person name="Liu Z.J."/>
        </authorList>
    </citation>
    <scope>NUCLEOTIDE SEQUENCE [LARGE SCALE GENOMIC DNA]</scope>
    <source>
        <strain evidence="2">cv. Shenzhen</strain>
        <tissue evidence="1">Stem</tissue>
    </source>
</reference>
<dbReference type="EMBL" id="KZ451911">
    <property type="protein sequence ID" value="PKA63083.1"/>
    <property type="molecule type" value="Genomic_DNA"/>
</dbReference>
<proteinExistence type="predicted"/>